<evidence type="ECO:0000256" key="6">
    <source>
        <dbReference type="SAM" id="Phobius"/>
    </source>
</evidence>
<name>A0A7W8FVQ0_9FIRM</name>
<feature type="transmembrane region" description="Helical" evidence="6">
    <location>
        <begin position="50"/>
        <end position="69"/>
    </location>
</feature>
<dbReference type="PIRSF" id="PIRSF006483">
    <property type="entry name" value="Membrane_protein_YitT"/>
    <property type="match status" value="1"/>
</dbReference>
<dbReference type="AlphaFoldDB" id="A0A7W8FVQ0"/>
<keyword evidence="3 6" id="KW-0812">Transmembrane</keyword>
<dbReference type="InterPro" id="IPR003740">
    <property type="entry name" value="YitT"/>
</dbReference>
<dbReference type="CDD" id="cd16380">
    <property type="entry name" value="YitT_C"/>
    <property type="match status" value="1"/>
</dbReference>
<dbReference type="PANTHER" id="PTHR33545">
    <property type="entry name" value="UPF0750 MEMBRANE PROTEIN YITT-RELATED"/>
    <property type="match status" value="1"/>
</dbReference>
<feature type="domain" description="DUF2179" evidence="7">
    <location>
        <begin position="217"/>
        <end position="271"/>
    </location>
</feature>
<dbReference type="Pfam" id="PF10035">
    <property type="entry name" value="DUF2179"/>
    <property type="match status" value="1"/>
</dbReference>
<evidence type="ECO:0000256" key="1">
    <source>
        <dbReference type="ARBA" id="ARBA00004651"/>
    </source>
</evidence>
<reference evidence="8 9" key="1">
    <citation type="submission" date="2020-08" db="EMBL/GenBank/DDBJ databases">
        <title>Genomic Encyclopedia of Type Strains, Phase IV (KMG-IV): sequencing the most valuable type-strain genomes for metagenomic binning, comparative biology and taxonomic classification.</title>
        <authorList>
            <person name="Goeker M."/>
        </authorList>
    </citation>
    <scope>NUCLEOTIDE SEQUENCE [LARGE SCALE GENOMIC DNA]</scope>
    <source>
        <strain evidence="8 9">DSM 25799</strain>
    </source>
</reference>
<keyword evidence="5 6" id="KW-0472">Membrane</keyword>
<keyword evidence="9" id="KW-1185">Reference proteome</keyword>
<keyword evidence="2" id="KW-1003">Cell membrane</keyword>
<dbReference type="Gene3D" id="3.30.70.120">
    <property type="match status" value="1"/>
</dbReference>
<dbReference type="GO" id="GO:0005886">
    <property type="term" value="C:plasma membrane"/>
    <property type="evidence" value="ECO:0007669"/>
    <property type="project" value="UniProtKB-SubCell"/>
</dbReference>
<evidence type="ECO:0000313" key="8">
    <source>
        <dbReference type="EMBL" id="MBB5183383.1"/>
    </source>
</evidence>
<feature type="transmembrane region" description="Helical" evidence="6">
    <location>
        <begin position="149"/>
        <end position="178"/>
    </location>
</feature>
<accession>A0A7W8FVQ0</accession>
<evidence type="ECO:0000256" key="3">
    <source>
        <dbReference type="ARBA" id="ARBA00022692"/>
    </source>
</evidence>
<feature type="transmembrane region" description="Helical" evidence="6">
    <location>
        <begin position="100"/>
        <end position="121"/>
    </location>
</feature>
<evidence type="ECO:0000259" key="7">
    <source>
        <dbReference type="Pfam" id="PF10035"/>
    </source>
</evidence>
<evidence type="ECO:0000256" key="4">
    <source>
        <dbReference type="ARBA" id="ARBA00022989"/>
    </source>
</evidence>
<dbReference type="EMBL" id="JACHHK010000005">
    <property type="protein sequence ID" value="MBB5183383.1"/>
    <property type="molecule type" value="Genomic_DNA"/>
</dbReference>
<proteinExistence type="predicted"/>
<feature type="transmembrane region" description="Helical" evidence="6">
    <location>
        <begin position="7"/>
        <end position="25"/>
    </location>
</feature>
<dbReference type="InterPro" id="IPR019264">
    <property type="entry name" value="DUF2179"/>
</dbReference>
<keyword evidence="4 6" id="KW-1133">Transmembrane helix</keyword>
<organism evidence="8 9">
    <name type="scientific">Catenisphaera adipataccumulans</name>
    <dbReference type="NCBI Taxonomy" id="700500"/>
    <lineage>
        <taxon>Bacteria</taxon>
        <taxon>Bacillati</taxon>
        <taxon>Bacillota</taxon>
        <taxon>Erysipelotrichia</taxon>
        <taxon>Erysipelotrichales</taxon>
        <taxon>Erysipelotrichaceae</taxon>
        <taxon>Catenisphaera</taxon>
    </lineage>
</organism>
<comment type="caution">
    <text evidence="8">The sequence shown here is derived from an EMBL/GenBank/DDBJ whole genome shotgun (WGS) entry which is preliminary data.</text>
</comment>
<dbReference type="Pfam" id="PF02588">
    <property type="entry name" value="YitT_membrane"/>
    <property type="match status" value="1"/>
</dbReference>
<evidence type="ECO:0000256" key="2">
    <source>
        <dbReference type="ARBA" id="ARBA00022475"/>
    </source>
</evidence>
<sequence>MKPRDVIRIVFGNFLVAVATWYFVIPNDILNGGTAGLAIALKPVLHTDTVLMNNLFTIVFFAIGALTLGRRFAARSLLSSISYPVMLTVLSAVMQPAEEMPMYIAAIYSGVLSGIGLGLVFRTDASTGGMDVPALILAKYTNMKSGDAIFLVDALVVLLGVFTYGIVPALIGIIAVYVTGAAVNRTVLLGAQPAKNVMIVSDDWQEIETTLMKKVNRGVTRLSAQGGYTKKERPVLMCVIRQKQYPQLEEQVRAIDPHAFIIVNDVHRVEGEGFSENI</sequence>
<gene>
    <name evidence="8" type="ORF">HNQ47_001405</name>
</gene>
<evidence type="ECO:0000256" key="5">
    <source>
        <dbReference type="ARBA" id="ARBA00023136"/>
    </source>
</evidence>
<evidence type="ECO:0000313" key="9">
    <source>
        <dbReference type="Proteomes" id="UP000539953"/>
    </source>
</evidence>
<protein>
    <submittedName>
        <fullName evidence="8">Uncharacterized membrane-anchored protein YitT (DUF2179 family)</fullName>
    </submittedName>
</protein>
<dbReference type="InterPro" id="IPR051461">
    <property type="entry name" value="UPF0750_membrane"/>
</dbReference>
<dbReference type="Proteomes" id="UP000539953">
    <property type="component" value="Unassembled WGS sequence"/>
</dbReference>
<comment type="subcellular location">
    <subcellularLocation>
        <location evidence="1">Cell membrane</location>
        <topology evidence="1">Multi-pass membrane protein</topology>
    </subcellularLocation>
</comment>
<feature type="transmembrane region" description="Helical" evidence="6">
    <location>
        <begin position="76"/>
        <end position="94"/>
    </location>
</feature>
<dbReference type="RefSeq" id="WP_246346106.1">
    <property type="nucleotide sequence ID" value="NZ_JACHHK010000005.1"/>
</dbReference>
<dbReference type="InterPro" id="IPR015867">
    <property type="entry name" value="N-reg_PII/ATP_PRibTrfase_C"/>
</dbReference>
<dbReference type="PANTHER" id="PTHR33545:SF5">
    <property type="entry name" value="UPF0750 MEMBRANE PROTEIN YITT"/>
    <property type="match status" value="1"/>
</dbReference>